<organism evidence="4 5">
    <name type="scientific">Apolygus lucorum</name>
    <name type="common">Small green plant bug</name>
    <name type="synonym">Lygocoris lucorum</name>
    <dbReference type="NCBI Taxonomy" id="248454"/>
    <lineage>
        <taxon>Eukaryota</taxon>
        <taxon>Metazoa</taxon>
        <taxon>Ecdysozoa</taxon>
        <taxon>Arthropoda</taxon>
        <taxon>Hexapoda</taxon>
        <taxon>Insecta</taxon>
        <taxon>Pterygota</taxon>
        <taxon>Neoptera</taxon>
        <taxon>Paraneoptera</taxon>
        <taxon>Hemiptera</taxon>
        <taxon>Heteroptera</taxon>
        <taxon>Panheteroptera</taxon>
        <taxon>Cimicomorpha</taxon>
        <taxon>Miridae</taxon>
        <taxon>Mirini</taxon>
        <taxon>Apolygus</taxon>
    </lineage>
</organism>
<reference evidence="4" key="1">
    <citation type="journal article" date="2021" name="Mol. Ecol. Resour.">
        <title>Apolygus lucorum genome provides insights into omnivorousness and mesophyll feeding.</title>
        <authorList>
            <person name="Liu Y."/>
            <person name="Liu H."/>
            <person name="Wang H."/>
            <person name="Huang T."/>
            <person name="Liu B."/>
            <person name="Yang B."/>
            <person name="Yin L."/>
            <person name="Li B."/>
            <person name="Zhang Y."/>
            <person name="Zhang S."/>
            <person name="Jiang F."/>
            <person name="Zhang X."/>
            <person name="Ren Y."/>
            <person name="Wang B."/>
            <person name="Wang S."/>
            <person name="Lu Y."/>
            <person name="Wu K."/>
            <person name="Fan W."/>
            <person name="Wang G."/>
        </authorList>
    </citation>
    <scope>NUCLEOTIDE SEQUENCE</scope>
    <source>
        <strain evidence="4">12Hb</strain>
    </source>
</reference>
<dbReference type="Pfam" id="PF12796">
    <property type="entry name" value="Ank_2"/>
    <property type="match status" value="1"/>
</dbReference>
<evidence type="ECO:0000256" key="1">
    <source>
        <dbReference type="ARBA" id="ARBA00022737"/>
    </source>
</evidence>
<evidence type="ECO:0000256" key="3">
    <source>
        <dbReference type="PROSITE-ProRule" id="PRU00023"/>
    </source>
</evidence>
<keyword evidence="5" id="KW-1185">Reference proteome</keyword>
<comment type="caution">
    <text evidence="4">The sequence shown here is derived from an EMBL/GenBank/DDBJ whole genome shotgun (WGS) entry which is preliminary data.</text>
</comment>
<dbReference type="OrthoDB" id="21416at2759"/>
<evidence type="ECO:0000313" key="4">
    <source>
        <dbReference type="EMBL" id="KAF6206052.1"/>
    </source>
</evidence>
<evidence type="ECO:0000256" key="2">
    <source>
        <dbReference type="ARBA" id="ARBA00023043"/>
    </source>
</evidence>
<keyword evidence="1" id="KW-0677">Repeat</keyword>
<dbReference type="EMBL" id="WIXP02000008">
    <property type="protein sequence ID" value="KAF6206052.1"/>
    <property type="molecule type" value="Genomic_DNA"/>
</dbReference>
<keyword evidence="2 3" id="KW-0040">ANK repeat</keyword>
<dbReference type="PROSITE" id="PS50088">
    <property type="entry name" value="ANK_REPEAT"/>
    <property type="match status" value="1"/>
</dbReference>
<evidence type="ECO:0000313" key="5">
    <source>
        <dbReference type="Proteomes" id="UP000466442"/>
    </source>
</evidence>
<gene>
    <name evidence="4" type="ORF">GE061_017277</name>
</gene>
<dbReference type="AlphaFoldDB" id="A0A8S9XAK3"/>
<sequence>MHLKNGPGFRCDNLRCDALMNRSDLSLSVTNVTYVIMFIPKPPKETPSDVKLHLAAVNGDLRCIRRLLDSGKVHVDCSDRDGTTPLILSAANGHVECVLELLDQGADPCARRHTGTTALFFAAQSGYTEIASILLRPRDHLWTYPVW</sequence>
<protein>
    <submittedName>
        <fullName evidence="4">Uncharacterized protein</fullName>
    </submittedName>
</protein>
<proteinExistence type="predicted"/>
<dbReference type="InterPro" id="IPR002110">
    <property type="entry name" value="Ankyrin_rpt"/>
</dbReference>
<accession>A0A8S9XAK3</accession>
<dbReference type="PANTHER" id="PTHR24173:SF74">
    <property type="entry name" value="ANKYRIN REPEAT DOMAIN-CONTAINING PROTEIN 16"/>
    <property type="match status" value="1"/>
</dbReference>
<dbReference type="Proteomes" id="UP000466442">
    <property type="component" value="Unassembled WGS sequence"/>
</dbReference>
<dbReference type="InterPro" id="IPR036770">
    <property type="entry name" value="Ankyrin_rpt-contain_sf"/>
</dbReference>
<feature type="repeat" description="ANK" evidence="3">
    <location>
        <begin position="81"/>
        <end position="113"/>
    </location>
</feature>
<dbReference type="SMART" id="SM00248">
    <property type="entry name" value="ANK"/>
    <property type="match status" value="3"/>
</dbReference>
<dbReference type="PANTHER" id="PTHR24173">
    <property type="entry name" value="ANKYRIN REPEAT CONTAINING"/>
    <property type="match status" value="1"/>
</dbReference>
<dbReference type="Gene3D" id="1.25.40.20">
    <property type="entry name" value="Ankyrin repeat-containing domain"/>
    <property type="match status" value="1"/>
</dbReference>
<dbReference type="SUPFAM" id="SSF48403">
    <property type="entry name" value="Ankyrin repeat"/>
    <property type="match status" value="1"/>
</dbReference>
<dbReference type="PROSITE" id="PS50297">
    <property type="entry name" value="ANK_REP_REGION"/>
    <property type="match status" value="1"/>
</dbReference>
<name>A0A8S9XAK3_APOLU</name>